<evidence type="ECO:0000256" key="4">
    <source>
        <dbReference type="ARBA" id="ARBA00023015"/>
    </source>
</evidence>
<dbReference type="Pfam" id="PF26204">
    <property type="entry name" value="Med14_fung"/>
    <property type="match status" value="1"/>
</dbReference>
<evidence type="ECO:0000256" key="6">
    <source>
        <dbReference type="ARBA" id="ARBA00023163"/>
    </source>
</evidence>
<dbReference type="EMBL" id="JBANMG010000010">
    <property type="protein sequence ID" value="KAK6948248.1"/>
    <property type="molecule type" value="Genomic_DNA"/>
</dbReference>
<evidence type="ECO:0000259" key="11">
    <source>
        <dbReference type="Pfam" id="PF08638"/>
    </source>
</evidence>
<dbReference type="GO" id="GO:0003712">
    <property type="term" value="F:transcription coregulator activity"/>
    <property type="evidence" value="ECO:0007669"/>
    <property type="project" value="UniProtKB-UniRule"/>
</dbReference>
<keyword evidence="13" id="KW-1185">Reference proteome</keyword>
<comment type="function">
    <text evidence="9">Component of the Mediator complex, a coactivator involved in the regulated transcription of nearly all RNA polymerase II-dependent genes. Mediator functions as a bridge to convey information from gene-specific regulatory proteins to the basal RNA polymerase II transcription machinery. Mediator is recruited to promoters by direct interactions with regulatory proteins and serves as a scaffold for the assembly of a functional preinitiation complex with RNA polymerase II and the general transcription factors.</text>
</comment>
<feature type="domain" description="Mediator complex subunit MED14 N-terminal" evidence="11">
    <location>
        <begin position="117"/>
        <end position="329"/>
    </location>
</feature>
<evidence type="ECO:0000256" key="7">
    <source>
        <dbReference type="ARBA" id="ARBA00023242"/>
    </source>
</evidence>
<name>A0AAX6M6M3_9PEZI</name>
<keyword evidence="5 9" id="KW-0010">Activator</keyword>
<comment type="caution">
    <text evidence="12">The sequence shown here is derived from an EMBL/GenBank/DDBJ whole genome shotgun (WGS) entry which is preliminary data.</text>
</comment>
<evidence type="ECO:0000256" key="8">
    <source>
        <dbReference type="ARBA" id="ARBA00032007"/>
    </source>
</evidence>
<comment type="subcellular location">
    <subcellularLocation>
        <location evidence="1 9">Nucleus</location>
    </subcellularLocation>
</comment>
<feature type="region of interest" description="Disordered" evidence="10">
    <location>
        <begin position="1"/>
        <end position="20"/>
    </location>
</feature>
<keyword evidence="4 9" id="KW-0805">Transcription regulation</keyword>
<dbReference type="GO" id="GO:0070847">
    <property type="term" value="C:core mediator complex"/>
    <property type="evidence" value="ECO:0007669"/>
    <property type="project" value="TreeGrafter"/>
</dbReference>
<dbReference type="InterPro" id="IPR055122">
    <property type="entry name" value="Med14_N"/>
</dbReference>
<dbReference type="AlphaFoldDB" id="A0AAX6M6M3"/>
<feature type="region of interest" description="Disordered" evidence="10">
    <location>
        <begin position="32"/>
        <end position="78"/>
    </location>
</feature>
<evidence type="ECO:0000313" key="12">
    <source>
        <dbReference type="EMBL" id="KAK6948248.1"/>
    </source>
</evidence>
<evidence type="ECO:0000256" key="10">
    <source>
        <dbReference type="SAM" id="MobiDB-lite"/>
    </source>
</evidence>
<dbReference type="Proteomes" id="UP001369815">
    <property type="component" value="Unassembled WGS sequence"/>
</dbReference>
<organism evidence="12 13">
    <name type="scientific">Daldinia eschscholtzii</name>
    <dbReference type="NCBI Taxonomy" id="292717"/>
    <lineage>
        <taxon>Eukaryota</taxon>
        <taxon>Fungi</taxon>
        <taxon>Dikarya</taxon>
        <taxon>Ascomycota</taxon>
        <taxon>Pezizomycotina</taxon>
        <taxon>Sordariomycetes</taxon>
        <taxon>Xylariomycetidae</taxon>
        <taxon>Xylariales</taxon>
        <taxon>Hypoxylaceae</taxon>
        <taxon>Daldinia</taxon>
    </lineage>
</organism>
<keyword evidence="7 9" id="KW-0539">Nucleus</keyword>
<reference evidence="12 13" key="1">
    <citation type="journal article" date="2024" name="Front Chem Biol">
        <title>Unveiling the potential of Daldinia eschscholtzii MFLUCC 19-0629 through bioactivity and bioinformatics studies for enhanced sustainable agriculture production.</title>
        <authorList>
            <person name="Brooks S."/>
            <person name="Weaver J.A."/>
            <person name="Klomchit A."/>
            <person name="Alharthi S.A."/>
            <person name="Onlamun T."/>
            <person name="Nurani R."/>
            <person name="Vong T.K."/>
            <person name="Alberti F."/>
            <person name="Greco C."/>
        </authorList>
    </citation>
    <scope>NUCLEOTIDE SEQUENCE [LARGE SCALE GENOMIC DNA]</scope>
    <source>
        <strain evidence="12">MFLUCC 19-0629</strain>
    </source>
</reference>
<keyword evidence="6 9" id="KW-0804">Transcription</keyword>
<protein>
    <recommendedName>
        <fullName evidence="3 9">Mediator of RNA polymerase II transcription subunit 14</fullName>
    </recommendedName>
    <alternativeName>
        <fullName evidence="8 9">Mediator complex subunit 14</fullName>
    </alternativeName>
</protein>
<gene>
    <name evidence="12" type="ORF">Daesc_010012</name>
</gene>
<dbReference type="GO" id="GO:0006357">
    <property type="term" value="P:regulation of transcription by RNA polymerase II"/>
    <property type="evidence" value="ECO:0007669"/>
    <property type="project" value="InterPro"/>
</dbReference>
<evidence type="ECO:0000256" key="2">
    <source>
        <dbReference type="ARBA" id="ARBA00007813"/>
    </source>
</evidence>
<dbReference type="PANTHER" id="PTHR12809:SF2">
    <property type="entry name" value="MEDIATOR OF RNA POLYMERASE II TRANSCRIPTION SUBUNIT 14"/>
    <property type="match status" value="1"/>
</dbReference>
<comment type="subunit">
    <text evidence="9">Component of the Mediator complex.</text>
</comment>
<dbReference type="GO" id="GO:0016592">
    <property type="term" value="C:mediator complex"/>
    <property type="evidence" value="ECO:0007669"/>
    <property type="project" value="UniProtKB-UniRule"/>
</dbReference>
<evidence type="ECO:0000256" key="5">
    <source>
        <dbReference type="ARBA" id="ARBA00023159"/>
    </source>
</evidence>
<dbReference type="PANTHER" id="PTHR12809">
    <property type="entry name" value="MEDIATOR COMPLEX SUBUNIT"/>
    <property type="match status" value="1"/>
</dbReference>
<sequence length="1135" mass="128230">MPRSISRAAPAEGGSRHMMPGVVMMENGVRASLPTNHDRDHGQFVNGNGNHAPQSAPDRHNGISTGAGAGSSNGASSMVNGKDNGDAANAALVQRTSSNPSRMNDLPDEIKHITDGFIPLSVLLSRLAQKTHNQLADEIIALAKMPAPTSAVNGNSSHALTTTDDTSPENLSKKTRLLNFIQDKHAEWVKATVIARWSRNASSVSKLIDIHSLFRNEQKRYFDIIAILADQRWSLAFARLPNPDLRTALHVLSTGTAPWMPDLGYIDPPPLTPKEQLQWIENLNTLLSIRLNLDDYDNLPYHFRDYTIDSGRVTFKVPGEFEVDLTIADEDFEKQFWFIDFRFDFTPAPSELSDSLRIYLEGKVNEVLEKDGLKGCYKFLHELVLTHKITEYVRQAFELNRGRWVDTLKVERLNRALAIQYWVGRYPPEGPKSWIILGVNSGKKANAPEDPKPTSYLTLRWFRDNKEVKDVEIPLDDSIISTEDLLNRVIGKHIEYILGSIHSKLKPNGRFAKREAGLALDIHKSDPARSSLRVQIGYKHYLTVKISPITGLFSMEPQSGTSWKGEQRLNWYSKDPIQDGVTCVENVRCHYVVDEIIRRGKSIGWFVCKAPVKAEAVKEALKSREVGQLVWLRRRGWTDQWYLMVNLSLSGDTWCLTGVYTPPTGDPRISSFTKLPLSSYLPNFKDKFFSNLTIFTAAIISHITDMRALHQRRVKHSVHTGINYALPRTLKIPAILLRLSDVLRPPQSNEPGRRIASWAHDYVQVIFRGASGPSTKPQIPDRHLMTVNGTGENASVQKESLHIFLEARIQVSEPSRFGLLKGHVERDVAFSRRLGVFALRLEEKIGDSVLDTLTHRLQAIDRLADCIDAIRQSDRDIHCEEITLTKIVVSYTDRIKPEAGGTAQPHGHRWKAALELGPNGTKLLFEKGNPQLRALDLFRHLVTSDLRCEKLPFFLSSTLPIHRALDAIEDAWAGFEMNNQGRVEIFAAHMDWLDIRYYLPPTRNSHVPRRLTLQIRLRKRRCGVQWEMCRHEPGPVHNPDDEFKAVLDKVWNADNRGWRSLVDSAACEPDHRVADLIRAADESIRRLMTRSPALLKQNQPKGQIPAKNPTQAMYHKAMAAGKVRMQTDQVVVLDD</sequence>
<proteinExistence type="inferred from homology"/>
<accession>A0AAX6M6M3</accession>
<evidence type="ECO:0000256" key="9">
    <source>
        <dbReference type="RuleBase" id="RU365082"/>
    </source>
</evidence>
<evidence type="ECO:0000256" key="3">
    <source>
        <dbReference type="ARBA" id="ARBA00019619"/>
    </source>
</evidence>
<evidence type="ECO:0000313" key="13">
    <source>
        <dbReference type="Proteomes" id="UP001369815"/>
    </source>
</evidence>
<comment type="similarity">
    <text evidence="2 9">Belongs to the Mediator complex subunit 14 family.</text>
</comment>
<evidence type="ECO:0000256" key="1">
    <source>
        <dbReference type="ARBA" id="ARBA00004123"/>
    </source>
</evidence>
<dbReference type="Pfam" id="PF08638">
    <property type="entry name" value="Med14"/>
    <property type="match status" value="1"/>
</dbReference>
<dbReference type="InterPro" id="IPR013947">
    <property type="entry name" value="Mediator_Med14"/>
</dbReference>